<dbReference type="GO" id="GO:0008170">
    <property type="term" value="F:N-methyltransferase activity"/>
    <property type="evidence" value="ECO:0007669"/>
    <property type="project" value="InterPro"/>
</dbReference>
<dbReference type="Pfam" id="PF02384">
    <property type="entry name" value="N6_Mtase"/>
    <property type="match status" value="1"/>
</dbReference>
<evidence type="ECO:0000313" key="6">
    <source>
        <dbReference type="EMBL" id="GAJ06650.1"/>
    </source>
</evidence>
<keyword evidence="3" id="KW-0808">Transferase</keyword>
<feature type="non-terminal residue" evidence="6">
    <location>
        <position position="1"/>
    </location>
</feature>
<gene>
    <name evidence="6" type="ORF">S12H4_52275</name>
</gene>
<comment type="catalytic activity">
    <reaction evidence="4">
        <text>a 2'-deoxyadenosine in DNA + S-adenosyl-L-methionine = an N(6)-methyl-2'-deoxyadenosine in DNA + S-adenosyl-L-homocysteine + H(+)</text>
        <dbReference type="Rhea" id="RHEA:15197"/>
        <dbReference type="Rhea" id="RHEA-COMP:12418"/>
        <dbReference type="Rhea" id="RHEA-COMP:12419"/>
        <dbReference type="ChEBI" id="CHEBI:15378"/>
        <dbReference type="ChEBI" id="CHEBI:57856"/>
        <dbReference type="ChEBI" id="CHEBI:59789"/>
        <dbReference type="ChEBI" id="CHEBI:90615"/>
        <dbReference type="ChEBI" id="CHEBI:90616"/>
        <dbReference type="EC" id="2.1.1.72"/>
    </reaction>
</comment>
<name>X1VH82_9ZZZZ</name>
<dbReference type="GO" id="GO:0032259">
    <property type="term" value="P:methylation"/>
    <property type="evidence" value="ECO:0007669"/>
    <property type="project" value="UniProtKB-KW"/>
</dbReference>
<sequence length="238" mass="27266">LLSRLIFIRSSEDRQIEAHKLRAALHNWRQSGAKMGLTQELSNVFADYDRTFDSDLFQRHLADDLLLERATDTQMQSIFADILAELHAPPRSSADYDFSVIDADVLGRVYEQYLAYVAQVTKERAAEAQRQLSLGLQVETVGLESKRQRRKERGIYYTPRWVVDYMVSQTVGRFIDGHTHNDILNVRILDPTCGSGSFLIRAFDALLEYHAAIKGKKVSELDQYERLPILTNNIFGID</sequence>
<evidence type="ECO:0000256" key="4">
    <source>
        <dbReference type="ARBA" id="ARBA00047942"/>
    </source>
</evidence>
<feature type="domain" description="DNA methylase adenine-specific" evidence="5">
    <location>
        <begin position="148"/>
        <end position="211"/>
    </location>
</feature>
<dbReference type="PRINTS" id="PR00507">
    <property type="entry name" value="N12N6MTFRASE"/>
</dbReference>
<comment type="caution">
    <text evidence="6">The sequence shown here is derived from an EMBL/GenBank/DDBJ whole genome shotgun (WGS) entry which is preliminary data.</text>
</comment>
<evidence type="ECO:0000259" key="5">
    <source>
        <dbReference type="Pfam" id="PF02384"/>
    </source>
</evidence>
<dbReference type="PANTHER" id="PTHR33841">
    <property type="entry name" value="DNA METHYLTRANSFERASE YEEA-RELATED"/>
    <property type="match status" value="1"/>
</dbReference>
<dbReference type="GO" id="GO:0003677">
    <property type="term" value="F:DNA binding"/>
    <property type="evidence" value="ECO:0007669"/>
    <property type="project" value="InterPro"/>
</dbReference>
<dbReference type="AlphaFoldDB" id="X1VH82"/>
<evidence type="ECO:0000256" key="1">
    <source>
        <dbReference type="ARBA" id="ARBA00011900"/>
    </source>
</evidence>
<accession>X1VH82</accession>
<dbReference type="InterPro" id="IPR029063">
    <property type="entry name" value="SAM-dependent_MTases_sf"/>
</dbReference>
<proteinExistence type="predicted"/>
<dbReference type="InterPro" id="IPR003356">
    <property type="entry name" value="DNA_methylase_A-5"/>
</dbReference>
<dbReference type="Gene3D" id="3.40.50.150">
    <property type="entry name" value="Vaccinia Virus protein VP39"/>
    <property type="match status" value="1"/>
</dbReference>
<dbReference type="GO" id="GO:0009007">
    <property type="term" value="F:site-specific DNA-methyltransferase (adenine-specific) activity"/>
    <property type="evidence" value="ECO:0007669"/>
    <property type="project" value="UniProtKB-EC"/>
</dbReference>
<protein>
    <recommendedName>
        <fullName evidence="1">site-specific DNA-methyltransferase (adenine-specific)</fullName>
        <ecNumber evidence="1">2.1.1.72</ecNumber>
    </recommendedName>
</protein>
<dbReference type="SUPFAM" id="SSF53335">
    <property type="entry name" value="S-adenosyl-L-methionine-dependent methyltransferases"/>
    <property type="match status" value="1"/>
</dbReference>
<keyword evidence="2" id="KW-0489">Methyltransferase</keyword>
<dbReference type="EC" id="2.1.1.72" evidence="1"/>
<dbReference type="InterPro" id="IPR050953">
    <property type="entry name" value="N4_N6_ade-DNA_methylase"/>
</dbReference>
<evidence type="ECO:0000256" key="3">
    <source>
        <dbReference type="ARBA" id="ARBA00022679"/>
    </source>
</evidence>
<dbReference type="EMBL" id="BARW01033146">
    <property type="protein sequence ID" value="GAJ06650.1"/>
    <property type="molecule type" value="Genomic_DNA"/>
</dbReference>
<feature type="non-terminal residue" evidence="6">
    <location>
        <position position="238"/>
    </location>
</feature>
<dbReference type="PANTHER" id="PTHR33841:SF1">
    <property type="entry name" value="DNA METHYLTRANSFERASE A"/>
    <property type="match status" value="1"/>
</dbReference>
<evidence type="ECO:0000256" key="2">
    <source>
        <dbReference type="ARBA" id="ARBA00022603"/>
    </source>
</evidence>
<organism evidence="6">
    <name type="scientific">marine sediment metagenome</name>
    <dbReference type="NCBI Taxonomy" id="412755"/>
    <lineage>
        <taxon>unclassified sequences</taxon>
        <taxon>metagenomes</taxon>
        <taxon>ecological metagenomes</taxon>
    </lineage>
</organism>
<reference evidence="6" key="1">
    <citation type="journal article" date="2014" name="Front. Microbiol.">
        <title>High frequency of phylogenetically diverse reductive dehalogenase-homologous genes in deep subseafloor sedimentary metagenomes.</title>
        <authorList>
            <person name="Kawai M."/>
            <person name="Futagami T."/>
            <person name="Toyoda A."/>
            <person name="Takaki Y."/>
            <person name="Nishi S."/>
            <person name="Hori S."/>
            <person name="Arai W."/>
            <person name="Tsubouchi T."/>
            <person name="Morono Y."/>
            <person name="Uchiyama I."/>
            <person name="Ito T."/>
            <person name="Fujiyama A."/>
            <person name="Inagaki F."/>
            <person name="Takami H."/>
        </authorList>
    </citation>
    <scope>NUCLEOTIDE SEQUENCE</scope>
    <source>
        <strain evidence="6">Expedition CK06-06</strain>
    </source>
</reference>